<dbReference type="EMBL" id="FSRA01000002">
    <property type="protein sequence ID" value="SIO49821.1"/>
    <property type="molecule type" value="Genomic_DNA"/>
</dbReference>
<dbReference type="AlphaFoldDB" id="A0A1N6JZZ3"/>
<dbReference type="Proteomes" id="UP000185003">
    <property type="component" value="Unassembled WGS sequence"/>
</dbReference>
<dbReference type="RefSeq" id="WP_074243175.1">
    <property type="nucleotide sequence ID" value="NZ_FSRA01000002.1"/>
</dbReference>
<dbReference type="Pfam" id="PF13619">
    <property type="entry name" value="KTSC"/>
    <property type="match status" value="1"/>
</dbReference>
<evidence type="ECO:0000313" key="3">
    <source>
        <dbReference type="Proteomes" id="UP000185003"/>
    </source>
</evidence>
<gene>
    <name evidence="2" type="ORF">SAMN04488055_4786</name>
</gene>
<reference evidence="2 3" key="1">
    <citation type="submission" date="2016-11" db="EMBL/GenBank/DDBJ databases">
        <authorList>
            <person name="Jaros S."/>
            <person name="Januszkiewicz K."/>
            <person name="Wedrychowicz H."/>
        </authorList>
    </citation>
    <scope>NUCLEOTIDE SEQUENCE [LARGE SCALE GENOMIC DNA]</scope>
    <source>
        <strain evidence="2 3">DSM 24787</strain>
    </source>
</reference>
<name>A0A1N6JZZ3_9BACT</name>
<accession>A0A1N6JZZ3</accession>
<evidence type="ECO:0000313" key="2">
    <source>
        <dbReference type="EMBL" id="SIO49821.1"/>
    </source>
</evidence>
<dbReference type="OrthoDB" id="8450910at2"/>
<sequence>MPSTVIKRFTYDSKKARLYVTFLSGKVYAYLNVPESVYEEMKAALSKGKYLNEYVKGKYEFKAV</sequence>
<dbReference type="InterPro" id="IPR025309">
    <property type="entry name" value="KTSC_dom"/>
</dbReference>
<protein>
    <submittedName>
        <fullName evidence="2">KTSC domain-containing protein</fullName>
    </submittedName>
</protein>
<feature type="domain" description="KTSC" evidence="1">
    <location>
        <begin position="3"/>
        <end position="59"/>
    </location>
</feature>
<evidence type="ECO:0000259" key="1">
    <source>
        <dbReference type="Pfam" id="PF13619"/>
    </source>
</evidence>
<dbReference type="STRING" id="536979.SAMN04488055_4786"/>
<keyword evidence="3" id="KW-1185">Reference proteome</keyword>
<organism evidence="2 3">
    <name type="scientific">Chitinophaga niabensis</name>
    <dbReference type="NCBI Taxonomy" id="536979"/>
    <lineage>
        <taxon>Bacteria</taxon>
        <taxon>Pseudomonadati</taxon>
        <taxon>Bacteroidota</taxon>
        <taxon>Chitinophagia</taxon>
        <taxon>Chitinophagales</taxon>
        <taxon>Chitinophagaceae</taxon>
        <taxon>Chitinophaga</taxon>
    </lineage>
</organism>
<proteinExistence type="predicted"/>